<name>A0AAD9X4L2_9ROSI</name>
<proteinExistence type="predicted"/>
<reference evidence="2" key="1">
    <citation type="journal article" date="2023" name="Plant J.">
        <title>Genome sequences and population genomics provide insights into the demographic history, inbreeding, and mutation load of two 'living fossil' tree species of Dipteronia.</title>
        <authorList>
            <person name="Feng Y."/>
            <person name="Comes H.P."/>
            <person name="Chen J."/>
            <person name="Zhu S."/>
            <person name="Lu R."/>
            <person name="Zhang X."/>
            <person name="Li P."/>
            <person name="Qiu J."/>
            <person name="Olsen K.M."/>
            <person name="Qiu Y."/>
        </authorList>
    </citation>
    <scope>NUCLEOTIDE SEQUENCE</scope>
    <source>
        <strain evidence="2">KIB01</strain>
    </source>
</reference>
<dbReference type="EMBL" id="JANJYI010000004">
    <property type="protein sequence ID" value="KAK2652652.1"/>
    <property type="molecule type" value="Genomic_DNA"/>
</dbReference>
<comment type="caution">
    <text evidence="2">The sequence shown here is derived from an EMBL/GenBank/DDBJ whole genome shotgun (WGS) entry which is preliminary data.</text>
</comment>
<keyword evidence="3" id="KW-1185">Reference proteome</keyword>
<dbReference type="InterPro" id="IPR040256">
    <property type="entry name" value="At4g02000-like"/>
</dbReference>
<feature type="domain" description="DUF4283" evidence="1">
    <location>
        <begin position="35"/>
        <end position="108"/>
    </location>
</feature>
<dbReference type="AlphaFoldDB" id="A0AAD9X4L2"/>
<organism evidence="2 3">
    <name type="scientific">Dipteronia dyeriana</name>
    <dbReference type="NCBI Taxonomy" id="168575"/>
    <lineage>
        <taxon>Eukaryota</taxon>
        <taxon>Viridiplantae</taxon>
        <taxon>Streptophyta</taxon>
        <taxon>Embryophyta</taxon>
        <taxon>Tracheophyta</taxon>
        <taxon>Spermatophyta</taxon>
        <taxon>Magnoliopsida</taxon>
        <taxon>eudicotyledons</taxon>
        <taxon>Gunneridae</taxon>
        <taxon>Pentapetalae</taxon>
        <taxon>rosids</taxon>
        <taxon>malvids</taxon>
        <taxon>Sapindales</taxon>
        <taxon>Sapindaceae</taxon>
        <taxon>Hippocastanoideae</taxon>
        <taxon>Acereae</taxon>
        <taxon>Dipteronia</taxon>
    </lineage>
</organism>
<accession>A0AAD9X4L2</accession>
<evidence type="ECO:0000313" key="2">
    <source>
        <dbReference type="EMBL" id="KAK2652652.1"/>
    </source>
</evidence>
<dbReference type="PANTHER" id="PTHR31286:SF167">
    <property type="entry name" value="OS09G0268800 PROTEIN"/>
    <property type="match status" value="1"/>
</dbReference>
<dbReference type="Proteomes" id="UP001280121">
    <property type="component" value="Unassembled WGS sequence"/>
</dbReference>
<evidence type="ECO:0000313" key="3">
    <source>
        <dbReference type="Proteomes" id="UP001280121"/>
    </source>
</evidence>
<sequence>MNVDELAVLCSALSVMEKERHVRILDTKLKDQGARRLSLCLVGEILTSKLVNRKALIDVMTSIWHVNEGVDIEWAEGNIFVIHFKNGVDRSRLIAGGPWNFDRAIIVFEVPSGDGDIQSMRFSLTEFWVQIHNLPLICMTEEIAIFLGKMIGEVRDIDLEATREGNGRYIMVKVVINVNDPLMRCL</sequence>
<gene>
    <name evidence="2" type="ORF">Ddye_012508</name>
</gene>
<protein>
    <recommendedName>
        <fullName evidence="1">DUF4283 domain-containing protein</fullName>
    </recommendedName>
</protein>
<dbReference type="PANTHER" id="PTHR31286">
    <property type="entry name" value="GLYCINE-RICH CELL WALL STRUCTURAL PROTEIN 1.8-LIKE"/>
    <property type="match status" value="1"/>
</dbReference>
<dbReference type="Pfam" id="PF14111">
    <property type="entry name" value="DUF4283"/>
    <property type="match status" value="1"/>
</dbReference>
<dbReference type="InterPro" id="IPR025558">
    <property type="entry name" value="DUF4283"/>
</dbReference>
<evidence type="ECO:0000259" key="1">
    <source>
        <dbReference type="Pfam" id="PF14111"/>
    </source>
</evidence>